<evidence type="ECO:0000313" key="1">
    <source>
        <dbReference type="EMBL" id="MBB4247506.1"/>
    </source>
</evidence>
<reference evidence="1 2" key="1">
    <citation type="submission" date="2020-08" db="EMBL/GenBank/DDBJ databases">
        <title>Genome sequencing of Purple Non-Sulfur Bacteria from various extreme environments.</title>
        <authorList>
            <person name="Mayer M."/>
        </authorList>
    </citation>
    <scope>NUCLEOTIDE SEQUENCE [LARGE SCALE GENOMIC DNA]</scope>
    <source>
        <strain evidence="1 2">2761</strain>
    </source>
</reference>
<organism evidence="1 2">
    <name type="scientific">Rhodocyclus tenuis</name>
    <name type="common">Rhodospirillum tenue</name>
    <dbReference type="NCBI Taxonomy" id="1066"/>
    <lineage>
        <taxon>Bacteria</taxon>
        <taxon>Pseudomonadati</taxon>
        <taxon>Pseudomonadota</taxon>
        <taxon>Betaproteobacteria</taxon>
        <taxon>Rhodocyclales</taxon>
        <taxon>Rhodocyclaceae</taxon>
        <taxon>Rhodocyclus</taxon>
    </lineage>
</organism>
<dbReference type="Proteomes" id="UP000587070">
    <property type="component" value="Unassembled WGS sequence"/>
</dbReference>
<dbReference type="EMBL" id="JACIGE010000006">
    <property type="protein sequence ID" value="MBB4247506.1"/>
    <property type="molecule type" value="Genomic_DNA"/>
</dbReference>
<protein>
    <submittedName>
        <fullName evidence="1">Uncharacterized protein</fullName>
    </submittedName>
</protein>
<gene>
    <name evidence="1" type="ORF">GGD90_001880</name>
</gene>
<accession>A0A840G6K9</accession>
<proteinExistence type="predicted"/>
<name>A0A840G6K9_RHOTE</name>
<evidence type="ECO:0000313" key="2">
    <source>
        <dbReference type="Proteomes" id="UP000587070"/>
    </source>
</evidence>
<dbReference type="AlphaFoldDB" id="A0A840G6K9"/>
<keyword evidence="2" id="KW-1185">Reference proteome</keyword>
<comment type="caution">
    <text evidence="1">The sequence shown here is derived from an EMBL/GenBank/DDBJ whole genome shotgun (WGS) entry which is preliminary data.</text>
</comment>
<dbReference type="RefSeq" id="WP_184415066.1">
    <property type="nucleotide sequence ID" value="NZ_JACIGE010000006.1"/>
</dbReference>
<sequence>MRQPLQFPRPASGIPRLAKRTFFVESSKTGTIAPVNSGEAALFTRSHRPSRRCHRLTNALRFNRRRCCRHRRLHDDRGKDVKGANSWNIVSAGASRR</sequence>